<dbReference type="Proteomes" id="UP001151760">
    <property type="component" value="Unassembled WGS sequence"/>
</dbReference>
<organism evidence="1 2">
    <name type="scientific">Tanacetum coccineum</name>
    <dbReference type="NCBI Taxonomy" id="301880"/>
    <lineage>
        <taxon>Eukaryota</taxon>
        <taxon>Viridiplantae</taxon>
        <taxon>Streptophyta</taxon>
        <taxon>Embryophyta</taxon>
        <taxon>Tracheophyta</taxon>
        <taxon>Spermatophyta</taxon>
        <taxon>Magnoliopsida</taxon>
        <taxon>eudicotyledons</taxon>
        <taxon>Gunneridae</taxon>
        <taxon>Pentapetalae</taxon>
        <taxon>asterids</taxon>
        <taxon>campanulids</taxon>
        <taxon>Asterales</taxon>
        <taxon>Asteraceae</taxon>
        <taxon>Asteroideae</taxon>
        <taxon>Anthemideae</taxon>
        <taxon>Anthemidinae</taxon>
        <taxon>Tanacetum</taxon>
    </lineage>
</organism>
<name>A0ABQ5FNZ2_9ASTR</name>
<dbReference type="EMBL" id="BQNB010017587">
    <property type="protein sequence ID" value="GJT64904.1"/>
    <property type="molecule type" value="Genomic_DNA"/>
</dbReference>
<proteinExistence type="predicted"/>
<accession>A0ABQ5FNZ2</accession>
<sequence>MEGCVVKNAQRRVSKKKLQRSWPIGTTPLYEETLRLKEYDVAPLHDYAEASEDIGQITAFIELRYSSTLIATS</sequence>
<protein>
    <submittedName>
        <fullName evidence="1">Uncharacterized protein</fullName>
    </submittedName>
</protein>
<reference evidence="1" key="1">
    <citation type="journal article" date="2022" name="Int. J. Mol. Sci.">
        <title>Draft Genome of Tanacetum Coccineum: Genomic Comparison of Closely Related Tanacetum-Family Plants.</title>
        <authorList>
            <person name="Yamashiro T."/>
            <person name="Shiraishi A."/>
            <person name="Nakayama K."/>
            <person name="Satake H."/>
        </authorList>
    </citation>
    <scope>NUCLEOTIDE SEQUENCE</scope>
</reference>
<evidence type="ECO:0000313" key="1">
    <source>
        <dbReference type="EMBL" id="GJT64904.1"/>
    </source>
</evidence>
<comment type="caution">
    <text evidence="1">The sequence shown here is derived from an EMBL/GenBank/DDBJ whole genome shotgun (WGS) entry which is preliminary data.</text>
</comment>
<keyword evidence="2" id="KW-1185">Reference proteome</keyword>
<reference evidence="1" key="2">
    <citation type="submission" date="2022-01" db="EMBL/GenBank/DDBJ databases">
        <authorList>
            <person name="Yamashiro T."/>
            <person name="Shiraishi A."/>
            <person name="Satake H."/>
            <person name="Nakayama K."/>
        </authorList>
    </citation>
    <scope>NUCLEOTIDE SEQUENCE</scope>
</reference>
<gene>
    <name evidence="1" type="ORF">Tco_1016384</name>
</gene>
<evidence type="ECO:0000313" key="2">
    <source>
        <dbReference type="Proteomes" id="UP001151760"/>
    </source>
</evidence>